<protein>
    <submittedName>
        <fullName evidence="1">Uncharacterized protein</fullName>
    </submittedName>
</protein>
<dbReference type="AlphaFoldDB" id="A0A812LYR1"/>
<name>A0A812LYR1_SYMPI</name>
<gene>
    <name evidence="1" type="ORF">SPIL2461_LOCUS4922</name>
</gene>
<sequence length="131" mass="15135">DMLQFLAQWEGKLVACSSRDLYRTLNSFGITEAERCLAEARQLRARSVEEQTLQLQEGRGRLLQRVMISGGKWDSCHGSIRQACQDGHYMVLVYSSMGLQNLKAKHLHRVPWCGMSIPRLDEIREEMMRHT</sequence>
<dbReference type="OrthoDB" id="2360568at2759"/>
<feature type="non-terminal residue" evidence="1">
    <location>
        <position position="131"/>
    </location>
</feature>
<organism evidence="1 2">
    <name type="scientific">Symbiodinium pilosum</name>
    <name type="common">Dinoflagellate</name>
    <dbReference type="NCBI Taxonomy" id="2952"/>
    <lineage>
        <taxon>Eukaryota</taxon>
        <taxon>Sar</taxon>
        <taxon>Alveolata</taxon>
        <taxon>Dinophyceae</taxon>
        <taxon>Suessiales</taxon>
        <taxon>Symbiodiniaceae</taxon>
        <taxon>Symbiodinium</taxon>
    </lineage>
</organism>
<proteinExistence type="predicted"/>
<feature type="non-terminal residue" evidence="1">
    <location>
        <position position="1"/>
    </location>
</feature>
<reference evidence="1" key="1">
    <citation type="submission" date="2021-02" db="EMBL/GenBank/DDBJ databases">
        <authorList>
            <person name="Dougan E. K."/>
            <person name="Rhodes N."/>
            <person name="Thang M."/>
            <person name="Chan C."/>
        </authorList>
    </citation>
    <scope>NUCLEOTIDE SEQUENCE</scope>
</reference>
<evidence type="ECO:0000313" key="1">
    <source>
        <dbReference type="EMBL" id="CAE7252328.1"/>
    </source>
</evidence>
<evidence type="ECO:0000313" key="2">
    <source>
        <dbReference type="Proteomes" id="UP000649617"/>
    </source>
</evidence>
<dbReference type="Proteomes" id="UP000649617">
    <property type="component" value="Unassembled WGS sequence"/>
</dbReference>
<dbReference type="EMBL" id="CAJNIZ010006725">
    <property type="protein sequence ID" value="CAE7252328.1"/>
    <property type="molecule type" value="Genomic_DNA"/>
</dbReference>
<comment type="caution">
    <text evidence="1">The sequence shown here is derived from an EMBL/GenBank/DDBJ whole genome shotgun (WGS) entry which is preliminary data.</text>
</comment>
<accession>A0A812LYR1</accession>
<keyword evidence="2" id="KW-1185">Reference proteome</keyword>